<evidence type="ECO:0000313" key="1">
    <source>
        <dbReference type="EMBL" id="MFD1711680.1"/>
    </source>
</evidence>
<dbReference type="Pfam" id="PF03846">
    <property type="entry name" value="SulA"/>
    <property type="match status" value="1"/>
</dbReference>
<proteinExistence type="predicted"/>
<dbReference type="InterPro" id="IPR047610">
    <property type="entry name" value="ImuA_translesion"/>
</dbReference>
<accession>A0ABW4KUM4</accession>
<name>A0ABW4KUM4_9BURK</name>
<gene>
    <name evidence="1" type="primary">imuA</name>
    <name evidence="1" type="ORF">ACFSF0_13760</name>
</gene>
<dbReference type="RefSeq" id="WP_377615082.1">
    <property type="nucleotide sequence ID" value="NZ_JBHUEJ010000031.1"/>
</dbReference>
<protein>
    <submittedName>
        <fullName evidence="1">Translesion DNA synthesis-associated protein ImuA</fullName>
    </submittedName>
</protein>
<dbReference type="SUPFAM" id="SSF52540">
    <property type="entry name" value="P-loop containing nucleoside triphosphate hydrolases"/>
    <property type="match status" value="1"/>
</dbReference>
<feature type="non-terminal residue" evidence="1">
    <location>
        <position position="170"/>
    </location>
</feature>
<comment type="caution">
    <text evidence="1">The sequence shown here is derived from an EMBL/GenBank/DDBJ whole genome shotgun (WGS) entry which is preliminary data.</text>
</comment>
<dbReference type="NCBIfam" id="NF033429">
    <property type="entry name" value="ImuA_translesion"/>
    <property type="match status" value="1"/>
</dbReference>
<evidence type="ECO:0000313" key="2">
    <source>
        <dbReference type="Proteomes" id="UP001597304"/>
    </source>
</evidence>
<keyword evidence="2" id="KW-1185">Reference proteome</keyword>
<dbReference type="EMBL" id="JBHUEJ010000031">
    <property type="protein sequence ID" value="MFD1711680.1"/>
    <property type="molecule type" value="Genomic_DNA"/>
</dbReference>
<dbReference type="InterPro" id="IPR004596">
    <property type="entry name" value="Cell_div_suppressor_SulA"/>
</dbReference>
<organism evidence="1 2">
    <name type="scientific">Ottowia flava</name>
    <dbReference type="NCBI Taxonomy" id="2675430"/>
    <lineage>
        <taxon>Bacteria</taxon>
        <taxon>Pseudomonadati</taxon>
        <taxon>Pseudomonadota</taxon>
        <taxon>Betaproteobacteria</taxon>
        <taxon>Burkholderiales</taxon>
        <taxon>Comamonadaceae</taxon>
        <taxon>Ottowia</taxon>
    </lineage>
</organism>
<dbReference type="InterPro" id="IPR027417">
    <property type="entry name" value="P-loop_NTPase"/>
</dbReference>
<dbReference type="Gene3D" id="3.40.50.300">
    <property type="entry name" value="P-loop containing nucleotide triphosphate hydrolases"/>
    <property type="match status" value="1"/>
</dbReference>
<dbReference type="Proteomes" id="UP001597304">
    <property type="component" value="Unassembled WGS sequence"/>
</dbReference>
<sequence>MAALPAFSADQAACHGVWMADEIASAQAAVAPTGHAALDAELPGAGWPLGALIEVLQPAPQGSVWPLLLPALARQAQQGRVALIQPPHEPFVPALVAAGVPWSQTLWIQGATPAQAAWAGEQALRCQDVAAVVAWLPRAQAADLRRLHQAAASTGALLFVLRPAHAAQAA</sequence>
<reference evidence="2" key="1">
    <citation type="journal article" date="2019" name="Int. J. Syst. Evol. Microbiol.">
        <title>The Global Catalogue of Microorganisms (GCM) 10K type strain sequencing project: providing services to taxonomists for standard genome sequencing and annotation.</title>
        <authorList>
            <consortium name="The Broad Institute Genomics Platform"/>
            <consortium name="The Broad Institute Genome Sequencing Center for Infectious Disease"/>
            <person name="Wu L."/>
            <person name="Ma J."/>
        </authorList>
    </citation>
    <scope>NUCLEOTIDE SEQUENCE [LARGE SCALE GENOMIC DNA]</scope>
    <source>
        <strain evidence="2">LMG 29247</strain>
    </source>
</reference>